<dbReference type="InterPro" id="IPR023214">
    <property type="entry name" value="HAD_sf"/>
</dbReference>
<dbReference type="EC" id="3.1.3.3" evidence="4"/>
<protein>
    <recommendedName>
        <fullName evidence="4">phosphoserine phosphatase</fullName>
        <ecNumber evidence="4">3.1.3.3</ecNumber>
    </recommendedName>
</protein>
<comment type="similarity">
    <text evidence="3">Belongs to the HAD-like hydrolase superfamily. SerB family.</text>
</comment>
<comment type="cofactor">
    <cofactor evidence="1">
        <name>Mg(2+)</name>
        <dbReference type="ChEBI" id="CHEBI:18420"/>
    </cofactor>
</comment>
<evidence type="ECO:0000256" key="7">
    <source>
        <dbReference type="ARBA" id="ARBA00022801"/>
    </source>
</evidence>
<evidence type="ECO:0000256" key="5">
    <source>
        <dbReference type="ARBA" id="ARBA00022605"/>
    </source>
</evidence>
<dbReference type="PANTHER" id="PTHR43344">
    <property type="entry name" value="PHOSPHOSERINE PHOSPHATASE"/>
    <property type="match status" value="1"/>
</dbReference>
<evidence type="ECO:0000256" key="1">
    <source>
        <dbReference type="ARBA" id="ARBA00001946"/>
    </source>
</evidence>
<dbReference type="PANTHER" id="PTHR43344:SF2">
    <property type="entry name" value="PHOSPHOSERINE PHOSPHATASE"/>
    <property type="match status" value="1"/>
</dbReference>
<evidence type="ECO:0000313" key="12">
    <source>
        <dbReference type="EMBL" id="OPA75649.1"/>
    </source>
</evidence>
<evidence type="ECO:0000256" key="2">
    <source>
        <dbReference type="ARBA" id="ARBA00005135"/>
    </source>
</evidence>
<keyword evidence="5" id="KW-0028">Amino-acid biosynthesis</keyword>
<dbReference type="GO" id="GO:0006564">
    <property type="term" value="P:L-serine biosynthetic process"/>
    <property type="evidence" value="ECO:0007669"/>
    <property type="project" value="UniProtKB-KW"/>
</dbReference>
<keyword evidence="6" id="KW-0479">Metal-binding</keyword>
<dbReference type="InterPro" id="IPR050582">
    <property type="entry name" value="HAD-like_SerB"/>
</dbReference>
<evidence type="ECO:0000256" key="11">
    <source>
        <dbReference type="ARBA" id="ARBA00048523"/>
    </source>
</evidence>
<dbReference type="SUPFAM" id="SSF56784">
    <property type="entry name" value="HAD-like"/>
    <property type="match status" value="1"/>
</dbReference>
<evidence type="ECO:0000256" key="10">
    <source>
        <dbReference type="ARBA" id="ARBA00048138"/>
    </source>
</evidence>
<evidence type="ECO:0000256" key="3">
    <source>
        <dbReference type="ARBA" id="ARBA00009184"/>
    </source>
</evidence>
<comment type="caution">
    <text evidence="12">The sequence shown here is derived from an EMBL/GenBank/DDBJ whole genome shotgun (WGS) entry which is preliminary data.</text>
</comment>
<sequence length="199" mass="22288">MSTSWSFLFDLDGTITQKEILPIIAKEVGLYEEIQKLTEDTIKGVIPFHESFLKRVELLKEVPVKVVQDIVSNVPLNEKTLEFIEENRDSCYVVTGNLDVWVGPLCNYIGVKSYTSRAEVEDGFIIRVTDVLEKGKIARSFEGRFIAIGEGNNDAEMIKEATIGLAYGGVHSPANSVLACASHAIYEEEQLCRFLRQLL</sequence>
<keyword evidence="13" id="KW-1185">Reference proteome</keyword>
<organism evidence="12 13">
    <name type="scientific">Paenibacillus selenitireducens</name>
    <dbReference type="NCBI Taxonomy" id="1324314"/>
    <lineage>
        <taxon>Bacteria</taxon>
        <taxon>Bacillati</taxon>
        <taxon>Bacillota</taxon>
        <taxon>Bacilli</taxon>
        <taxon>Bacillales</taxon>
        <taxon>Paenibacillaceae</taxon>
        <taxon>Paenibacillus</taxon>
    </lineage>
</organism>
<name>A0A1T2X6Y9_9BACL</name>
<accession>A0A1T2X6Y9</accession>
<dbReference type="RefSeq" id="WP_078500948.1">
    <property type="nucleotide sequence ID" value="NZ_MSZX01000008.1"/>
</dbReference>
<dbReference type="Proteomes" id="UP000190188">
    <property type="component" value="Unassembled WGS sequence"/>
</dbReference>
<dbReference type="AlphaFoldDB" id="A0A1T2X6Y9"/>
<dbReference type="GO" id="GO:0036424">
    <property type="term" value="F:L-phosphoserine phosphatase activity"/>
    <property type="evidence" value="ECO:0007669"/>
    <property type="project" value="TreeGrafter"/>
</dbReference>
<proteinExistence type="inferred from homology"/>
<evidence type="ECO:0000256" key="8">
    <source>
        <dbReference type="ARBA" id="ARBA00022842"/>
    </source>
</evidence>
<comment type="catalytic activity">
    <reaction evidence="11">
        <text>O-phospho-D-serine + H2O = D-serine + phosphate</text>
        <dbReference type="Rhea" id="RHEA:24873"/>
        <dbReference type="ChEBI" id="CHEBI:15377"/>
        <dbReference type="ChEBI" id="CHEBI:35247"/>
        <dbReference type="ChEBI" id="CHEBI:43474"/>
        <dbReference type="ChEBI" id="CHEBI:58680"/>
        <dbReference type="EC" id="3.1.3.3"/>
    </reaction>
</comment>
<evidence type="ECO:0000256" key="6">
    <source>
        <dbReference type="ARBA" id="ARBA00022723"/>
    </source>
</evidence>
<evidence type="ECO:0000256" key="4">
    <source>
        <dbReference type="ARBA" id="ARBA00012640"/>
    </source>
</evidence>
<dbReference type="Pfam" id="PF12710">
    <property type="entry name" value="HAD"/>
    <property type="match status" value="1"/>
</dbReference>
<evidence type="ECO:0000313" key="13">
    <source>
        <dbReference type="Proteomes" id="UP000190188"/>
    </source>
</evidence>
<dbReference type="GO" id="GO:0000287">
    <property type="term" value="F:magnesium ion binding"/>
    <property type="evidence" value="ECO:0007669"/>
    <property type="project" value="TreeGrafter"/>
</dbReference>
<keyword evidence="9" id="KW-0718">Serine biosynthesis</keyword>
<dbReference type="InterPro" id="IPR036412">
    <property type="entry name" value="HAD-like_sf"/>
</dbReference>
<dbReference type="OrthoDB" id="9790031at2"/>
<keyword evidence="7" id="KW-0378">Hydrolase</keyword>
<dbReference type="Gene3D" id="3.40.50.1000">
    <property type="entry name" value="HAD superfamily/HAD-like"/>
    <property type="match status" value="1"/>
</dbReference>
<dbReference type="GO" id="GO:0005737">
    <property type="term" value="C:cytoplasm"/>
    <property type="evidence" value="ECO:0007669"/>
    <property type="project" value="TreeGrafter"/>
</dbReference>
<dbReference type="STRING" id="1324314.BVG16_20140"/>
<gene>
    <name evidence="12" type="ORF">BVG16_20140</name>
</gene>
<dbReference type="EMBL" id="MSZX01000008">
    <property type="protein sequence ID" value="OPA75649.1"/>
    <property type="molecule type" value="Genomic_DNA"/>
</dbReference>
<comment type="pathway">
    <text evidence="2">Amino-acid biosynthesis; L-serine biosynthesis; L-serine from 3-phospho-D-glycerate: step 3/3.</text>
</comment>
<evidence type="ECO:0000256" key="9">
    <source>
        <dbReference type="ARBA" id="ARBA00023299"/>
    </source>
</evidence>
<keyword evidence="8" id="KW-0460">Magnesium</keyword>
<reference evidence="12 13" key="1">
    <citation type="submission" date="2017-01" db="EMBL/GenBank/DDBJ databases">
        <title>Genome analysis of Paenibacillus selenitrireducens ES3-24.</title>
        <authorList>
            <person name="Xu D."/>
            <person name="Yao R."/>
            <person name="Zheng S."/>
        </authorList>
    </citation>
    <scope>NUCLEOTIDE SEQUENCE [LARGE SCALE GENOMIC DNA]</scope>
    <source>
        <strain evidence="12 13">ES3-24</strain>
    </source>
</reference>
<dbReference type="NCBIfam" id="TIGR01488">
    <property type="entry name" value="HAD-SF-IB"/>
    <property type="match status" value="1"/>
</dbReference>
<comment type="catalytic activity">
    <reaction evidence="10">
        <text>O-phospho-L-serine + H2O = L-serine + phosphate</text>
        <dbReference type="Rhea" id="RHEA:21208"/>
        <dbReference type="ChEBI" id="CHEBI:15377"/>
        <dbReference type="ChEBI" id="CHEBI:33384"/>
        <dbReference type="ChEBI" id="CHEBI:43474"/>
        <dbReference type="ChEBI" id="CHEBI:57524"/>
        <dbReference type="EC" id="3.1.3.3"/>
    </reaction>
</comment>